<dbReference type="AlphaFoldDB" id="A0A1H7YTI0"/>
<dbReference type="Proteomes" id="UP000182719">
    <property type="component" value="Unassembled WGS sequence"/>
</dbReference>
<feature type="compositionally biased region" description="Low complexity" evidence="1">
    <location>
        <begin position="264"/>
        <end position="277"/>
    </location>
</feature>
<gene>
    <name evidence="2" type="ORF">SAMN05444354_117126</name>
</gene>
<sequence>MRTPDYSEAEKLRRQLESPMFNALLKKWVGKGELDYEVYLKTPTLLNLQTPSEQLVHHDELLFQLTHQAQELWLKLVSMEAVEVVAEMDGDLLWPATGRLERMLRAMRCLVAEMNILETMTPDTYQIIRRSLGNGSGQESPGYNALRLAADGLEAALERVLTRRQLRLLDVYKVGAYGSEDLKRVCEQLVDLDELFQNWLYTHYQMVRRIIGVDRSIKALDGLPTQVLAGRMTLPLFRKLWEVRVEMTNAWKRDGGYQPGVNRPADSTAQAPAQAALPPSPPPLSPPPPPAVLPPPVTVSVSTAPPPQAPSDDPWSKPEPPTSRRGFGDPTTATPPPIPAAVPTSEDPWSRPEPPTSRRVSGEPQEEAASSPEAEARPTRPPKAQGQL</sequence>
<keyword evidence="3" id="KW-1185">Reference proteome</keyword>
<dbReference type="PANTHER" id="PTHR10138">
    <property type="entry name" value="TRYPTOPHAN 2,3-DIOXYGENASE"/>
    <property type="match status" value="1"/>
</dbReference>
<keyword evidence="2" id="KW-0560">Oxidoreductase</keyword>
<accession>A0A1H7YTI0</accession>
<dbReference type="GO" id="GO:0019441">
    <property type="term" value="P:L-tryptophan catabolic process to kynurenine"/>
    <property type="evidence" value="ECO:0007669"/>
    <property type="project" value="InterPro"/>
</dbReference>
<evidence type="ECO:0000313" key="2">
    <source>
        <dbReference type="EMBL" id="SEM48648.1"/>
    </source>
</evidence>
<evidence type="ECO:0000256" key="1">
    <source>
        <dbReference type="SAM" id="MobiDB-lite"/>
    </source>
</evidence>
<feature type="compositionally biased region" description="Pro residues" evidence="1">
    <location>
        <begin position="278"/>
        <end position="297"/>
    </location>
</feature>
<protein>
    <submittedName>
        <fullName evidence="2">Tryptophan 2,3-dioxygenase</fullName>
    </submittedName>
</protein>
<dbReference type="GO" id="GO:0046872">
    <property type="term" value="F:metal ion binding"/>
    <property type="evidence" value="ECO:0007669"/>
    <property type="project" value="InterPro"/>
</dbReference>
<dbReference type="Pfam" id="PF03301">
    <property type="entry name" value="Trp_dioxygenase"/>
    <property type="match status" value="1"/>
</dbReference>
<dbReference type="SUPFAM" id="SSF140959">
    <property type="entry name" value="Indolic compounds 2,3-dioxygenase-like"/>
    <property type="match status" value="1"/>
</dbReference>
<dbReference type="GO" id="GO:0004833">
    <property type="term" value="F:L-tryptophan 2,3-dioxygenase activity"/>
    <property type="evidence" value="ECO:0007669"/>
    <property type="project" value="InterPro"/>
</dbReference>
<reference evidence="3" key="1">
    <citation type="submission" date="2016-10" db="EMBL/GenBank/DDBJ databases">
        <authorList>
            <person name="Varghese N."/>
            <person name="Submissions S."/>
        </authorList>
    </citation>
    <scope>NUCLEOTIDE SEQUENCE [LARGE SCALE GENOMIC DNA]</scope>
    <source>
        <strain evidence="3">DSM 17044</strain>
    </source>
</reference>
<dbReference type="Gene3D" id="1.20.58.480">
    <property type="match status" value="1"/>
</dbReference>
<dbReference type="InterPro" id="IPR004981">
    <property type="entry name" value="Trp_2_3_dOase"/>
</dbReference>
<organism evidence="2 3">
    <name type="scientific">Stigmatella aurantiaca</name>
    <dbReference type="NCBI Taxonomy" id="41"/>
    <lineage>
        <taxon>Bacteria</taxon>
        <taxon>Pseudomonadati</taxon>
        <taxon>Myxococcota</taxon>
        <taxon>Myxococcia</taxon>
        <taxon>Myxococcales</taxon>
        <taxon>Cystobacterineae</taxon>
        <taxon>Archangiaceae</taxon>
        <taxon>Stigmatella</taxon>
    </lineage>
</organism>
<keyword evidence="2" id="KW-0223">Dioxygenase</keyword>
<proteinExistence type="predicted"/>
<dbReference type="PANTHER" id="PTHR10138:SF0">
    <property type="entry name" value="TRYPTOPHAN 2,3-DIOXYGENASE"/>
    <property type="match status" value="1"/>
</dbReference>
<feature type="region of interest" description="Disordered" evidence="1">
    <location>
        <begin position="252"/>
        <end position="388"/>
    </location>
</feature>
<evidence type="ECO:0000313" key="3">
    <source>
        <dbReference type="Proteomes" id="UP000182719"/>
    </source>
</evidence>
<dbReference type="EMBL" id="FOAP01000017">
    <property type="protein sequence ID" value="SEM48648.1"/>
    <property type="molecule type" value="Genomic_DNA"/>
</dbReference>
<dbReference type="InterPro" id="IPR037217">
    <property type="entry name" value="Trp/Indoleamine_2_3_dOase-like"/>
</dbReference>
<dbReference type="GO" id="GO:0020037">
    <property type="term" value="F:heme binding"/>
    <property type="evidence" value="ECO:0007669"/>
    <property type="project" value="InterPro"/>
</dbReference>
<dbReference type="GO" id="GO:0019442">
    <property type="term" value="P:L-tryptophan catabolic process to acetyl-CoA"/>
    <property type="evidence" value="ECO:0007669"/>
    <property type="project" value="TreeGrafter"/>
</dbReference>
<name>A0A1H7YTI0_STIAU</name>